<feature type="transmembrane region" description="Helical" evidence="2">
    <location>
        <begin position="12"/>
        <end position="32"/>
    </location>
</feature>
<dbReference type="EMBL" id="VSSQ01009925">
    <property type="protein sequence ID" value="MPM42965.1"/>
    <property type="molecule type" value="Genomic_DNA"/>
</dbReference>
<dbReference type="NCBIfam" id="TIGR02532">
    <property type="entry name" value="IV_pilin_GFxxxE"/>
    <property type="match status" value="1"/>
</dbReference>
<dbReference type="PROSITE" id="PS00409">
    <property type="entry name" value="PROKAR_NTER_METHYL"/>
    <property type="match status" value="1"/>
</dbReference>
<keyword evidence="2" id="KW-1133">Transmembrane helix</keyword>
<evidence type="ECO:0008006" key="4">
    <source>
        <dbReference type="Google" id="ProtNLM"/>
    </source>
</evidence>
<dbReference type="SUPFAM" id="SSF54523">
    <property type="entry name" value="Pili subunits"/>
    <property type="match status" value="1"/>
</dbReference>
<dbReference type="Pfam" id="PF07963">
    <property type="entry name" value="N_methyl"/>
    <property type="match status" value="1"/>
</dbReference>
<keyword evidence="2" id="KW-0472">Membrane</keyword>
<evidence type="ECO:0000313" key="3">
    <source>
        <dbReference type="EMBL" id="MPM42965.1"/>
    </source>
</evidence>
<keyword evidence="2" id="KW-0812">Transmembrane</keyword>
<evidence type="ECO:0000256" key="1">
    <source>
        <dbReference type="SAM" id="MobiDB-lite"/>
    </source>
</evidence>
<dbReference type="InterPro" id="IPR031982">
    <property type="entry name" value="PilE-like"/>
</dbReference>
<organism evidence="3">
    <name type="scientific">bioreactor metagenome</name>
    <dbReference type="NCBI Taxonomy" id="1076179"/>
    <lineage>
        <taxon>unclassified sequences</taxon>
        <taxon>metagenomes</taxon>
        <taxon>ecological metagenomes</taxon>
    </lineage>
</organism>
<dbReference type="Gene3D" id="3.30.700.10">
    <property type="entry name" value="Glycoprotein, Type 4 Pilin"/>
    <property type="match status" value="1"/>
</dbReference>
<reference evidence="3" key="1">
    <citation type="submission" date="2019-08" db="EMBL/GenBank/DDBJ databases">
        <authorList>
            <person name="Kucharzyk K."/>
            <person name="Murdoch R.W."/>
            <person name="Higgins S."/>
            <person name="Loffler F."/>
        </authorList>
    </citation>
    <scope>NUCLEOTIDE SEQUENCE</scope>
</reference>
<protein>
    <recommendedName>
        <fullName evidence="4">Fimbrial protein</fullName>
    </recommendedName>
</protein>
<evidence type="ECO:0000256" key="2">
    <source>
        <dbReference type="SAM" id="Phobius"/>
    </source>
</evidence>
<dbReference type="InterPro" id="IPR045584">
    <property type="entry name" value="Pilin-like"/>
</dbReference>
<dbReference type="InterPro" id="IPR012902">
    <property type="entry name" value="N_methyl_site"/>
</dbReference>
<sequence>MRKTKEQGFTLIELMITVAVVGILAAIAYPAYQESVLRSRRVEGQSLLSEAAAKQERWRAQNGSYTSTVSNLKLANADKSENGYYTLTIPTASATGYSLKATRTGPQANDKKCGDFTLDDTGKKDVEDGGTAKDCWR</sequence>
<feature type="compositionally biased region" description="Basic and acidic residues" evidence="1">
    <location>
        <begin position="109"/>
        <end position="137"/>
    </location>
</feature>
<name>A0A644ZQ01_9ZZZZ</name>
<comment type="caution">
    <text evidence="3">The sequence shown here is derived from an EMBL/GenBank/DDBJ whole genome shotgun (WGS) entry which is preliminary data.</text>
</comment>
<dbReference type="FunFam" id="3.30.700.10:FF:000002">
    <property type="entry name" value="Type 4 fimbrial biogenesis protein PilE"/>
    <property type="match status" value="1"/>
</dbReference>
<proteinExistence type="predicted"/>
<dbReference type="PANTHER" id="PTHR30093">
    <property type="entry name" value="GENERAL SECRETION PATHWAY PROTEIN G"/>
    <property type="match status" value="1"/>
</dbReference>
<accession>A0A644ZQ01</accession>
<gene>
    <name evidence="3" type="ORF">SDC9_89637</name>
</gene>
<dbReference type="Pfam" id="PF16732">
    <property type="entry name" value="ComP_DUS"/>
    <property type="match status" value="1"/>
</dbReference>
<dbReference type="AlphaFoldDB" id="A0A644ZQ01"/>
<feature type="region of interest" description="Disordered" evidence="1">
    <location>
        <begin position="103"/>
        <end position="137"/>
    </location>
</feature>
<dbReference type="PANTHER" id="PTHR30093:SF47">
    <property type="entry name" value="TYPE IV PILUS NON-CORE MINOR PILIN PILE"/>
    <property type="match status" value="1"/>
</dbReference>
<dbReference type="GO" id="GO:0043683">
    <property type="term" value="P:type IV pilus assembly"/>
    <property type="evidence" value="ECO:0007669"/>
    <property type="project" value="InterPro"/>
</dbReference>